<feature type="domain" description="Dihydrodipicolinate reductase N-terminal" evidence="14">
    <location>
        <begin position="3"/>
        <end position="125"/>
    </location>
</feature>
<comment type="pathway">
    <text evidence="9 13">Amino-acid biosynthesis; L-lysine biosynthesis via DAP pathway; (S)-tetrahydrodipicolinate from L-aspartate: step 4/4.</text>
</comment>
<dbReference type="InterPro" id="IPR022663">
    <property type="entry name" value="DapB_C"/>
</dbReference>
<feature type="binding site" evidence="13">
    <location>
        <position position="35"/>
    </location>
    <ligand>
        <name>NADP(+)</name>
        <dbReference type="ChEBI" id="CHEBI:58349"/>
    </ligand>
</feature>
<dbReference type="EMBL" id="DTHB01000016">
    <property type="protein sequence ID" value="HGB13859.1"/>
    <property type="molecule type" value="Genomic_DNA"/>
</dbReference>
<dbReference type="GO" id="GO:0050661">
    <property type="term" value="F:NADP binding"/>
    <property type="evidence" value="ECO:0007669"/>
    <property type="project" value="UniProtKB-UniRule"/>
</dbReference>
<dbReference type="PANTHER" id="PTHR20836:SF0">
    <property type="entry name" value="4-HYDROXY-TETRAHYDRODIPICOLINATE REDUCTASE 1, CHLOROPLASTIC-RELATED"/>
    <property type="match status" value="1"/>
</dbReference>
<dbReference type="CDD" id="cd02274">
    <property type="entry name" value="DHDPR_N"/>
    <property type="match status" value="1"/>
</dbReference>
<evidence type="ECO:0000256" key="1">
    <source>
        <dbReference type="ARBA" id="ARBA00006642"/>
    </source>
</evidence>
<evidence type="ECO:0000256" key="4">
    <source>
        <dbReference type="ARBA" id="ARBA00022857"/>
    </source>
</evidence>
<organism evidence="16">
    <name type="scientific">Desulfobacca acetoxidans</name>
    <dbReference type="NCBI Taxonomy" id="60893"/>
    <lineage>
        <taxon>Bacteria</taxon>
        <taxon>Pseudomonadati</taxon>
        <taxon>Thermodesulfobacteriota</taxon>
        <taxon>Desulfobaccia</taxon>
        <taxon>Desulfobaccales</taxon>
        <taxon>Desulfobaccaceae</taxon>
        <taxon>Desulfobacca</taxon>
    </lineage>
</organism>
<evidence type="ECO:0000259" key="14">
    <source>
        <dbReference type="Pfam" id="PF01113"/>
    </source>
</evidence>
<comment type="caution">
    <text evidence="16">The sequence shown here is derived from an EMBL/GenBank/DDBJ whole genome shotgun (WGS) entry which is preliminary data.</text>
</comment>
<comment type="catalytic activity">
    <reaction evidence="11 13">
        <text>(S)-2,3,4,5-tetrahydrodipicolinate + NADP(+) + H2O = (2S,4S)-4-hydroxy-2,3,4,5-tetrahydrodipicolinate + NADPH + H(+)</text>
        <dbReference type="Rhea" id="RHEA:35331"/>
        <dbReference type="ChEBI" id="CHEBI:15377"/>
        <dbReference type="ChEBI" id="CHEBI:15378"/>
        <dbReference type="ChEBI" id="CHEBI:16845"/>
        <dbReference type="ChEBI" id="CHEBI:57783"/>
        <dbReference type="ChEBI" id="CHEBI:58349"/>
        <dbReference type="ChEBI" id="CHEBI:67139"/>
        <dbReference type="EC" id="1.17.1.8"/>
    </reaction>
</comment>
<evidence type="ECO:0000256" key="11">
    <source>
        <dbReference type="ARBA" id="ARBA00049080"/>
    </source>
</evidence>
<evidence type="ECO:0000256" key="13">
    <source>
        <dbReference type="HAMAP-Rule" id="MF_00102"/>
    </source>
</evidence>
<comment type="subcellular location">
    <subcellularLocation>
        <location evidence="13">Cytoplasm</location>
    </subcellularLocation>
</comment>
<protein>
    <recommendedName>
        <fullName evidence="10 13">4-hydroxy-tetrahydrodipicolinate reductase</fullName>
        <shortName evidence="13">HTPA reductase</shortName>
        <ecNumber evidence="10 13">1.17.1.8</ecNumber>
    </recommendedName>
</protein>
<evidence type="ECO:0000313" key="16">
    <source>
        <dbReference type="EMBL" id="HGB13859.1"/>
    </source>
</evidence>
<dbReference type="Gene3D" id="3.30.360.10">
    <property type="entry name" value="Dihydrodipicolinate Reductase, domain 2"/>
    <property type="match status" value="1"/>
</dbReference>
<dbReference type="InterPro" id="IPR023940">
    <property type="entry name" value="DHDPR_bac"/>
</dbReference>
<feature type="binding site" evidence="13">
    <location>
        <position position="34"/>
    </location>
    <ligand>
        <name>NAD(+)</name>
        <dbReference type="ChEBI" id="CHEBI:57540"/>
    </ligand>
</feature>
<dbReference type="FunFam" id="3.30.360.10:FF:000004">
    <property type="entry name" value="4-hydroxy-tetrahydrodipicolinate reductase"/>
    <property type="match status" value="1"/>
</dbReference>
<proteinExistence type="inferred from homology"/>
<dbReference type="GO" id="GO:0008839">
    <property type="term" value="F:4-hydroxy-tetrahydrodipicolinate reductase"/>
    <property type="evidence" value="ECO:0007669"/>
    <property type="project" value="UniProtKB-UniRule"/>
</dbReference>
<dbReference type="PANTHER" id="PTHR20836">
    <property type="entry name" value="DIHYDRODIPICOLINATE REDUCTASE"/>
    <property type="match status" value="1"/>
</dbReference>
<feature type="binding site" evidence="13">
    <location>
        <position position="156"/>
    </location>
    <ligand>
        <name>(S)-2,3,4,5-tetrahydrodipicolinate</name>
        <dbReference type="ChEBI" id="CHEBI:16845"/>
    </ligand>
</feature>
<keyword evidence="2 13" id="KW-0963">Cytoplasm</keyword>
<keyword evidence="6 13" id="KW-0560">Oxidoreductase</keyword>
<keyword evidence="5 13" id="KW-0220">Diaminopimelate biosynthesis</keyword>
<keyword evidence="8 13" id="KW-0457">Lysine biosynthesis</keyword>
<evidence type="ECO:0000256" key="9">
    <source>
        <dbReference type="ARBA" id="ARBA00037922"/>
    </source>
</evidence>
<dbReference type="GO" id="GO:0009089">
    <property type="term" value="P:lysine biosynthetic process via diaminopimelate"/>
    <property type="evidence" value="ECO:0007669"/>
    <property type="project" value="UniProtKB-UniRule"/>
</dbReference>
<comment type="function">
    <text evidence="13">Catalyzes the conversion of 4-hydroxy-tetrahydrodipicolinate (HTPA) to tetrahydrodipicolinate.</text>
</comment>
<evidence type="ECO:0000256" key="2">
    <source>
        <dbReference type="ARBA" id="ARBA00022490"/>
    </source>
</evidence>
<dbReference type="GO" id="GO:0005829">
    <property type="term" value="C:cytosol"/>
    <property type="evidence" value="ECO:0007669"/>
    <property type="project" value="TreeGrafter"/>
</dbReference>
<comment type="caution">
    <text evidence="13">Was originally thought to be a dihydrodipicolinate reductase (DHDPR), catalyzing the conversion of dihydrodipicolinate to tetrahydrodipicolinate. However, it was shown in E.coli that the substrate of the enzymatic reaction is not dihydrodipicolinate (DHDP) but in fact (2S,4S)-4-hydroxy-2,3,4,5-tetrahydrodipicolinic acid (HTPA), the product released by the DapA-catalyzed reaction.</text>
</comment>
<evidence type="ECO:0000256" key="3">
    <source>
        <dbReference type="ARBA" id="ARBA00022605"/>
    </source>
</evidence>
<dbReference type="Gene3D" id="3.40.50.720">
    <property type="entry name" value="NAD(P)-binding Rossmann-like Domain"/>
    <property type="match status" value="1"/>
</dbReference>
<dbReference type="PIRSF" id="PIRSF000161">
    <property type="entry name" value="DHPR"/>
    <property type="match status" value="1"/>
</dbReference>
<feature type="binding site" evidence="13">
    <location>
        <begin position="8"/>
        <end position="13"/>
    </location>
    <ligand>
        <name>NAD(+)</name>
        <dbReference type="ChEBI" id="CHEBI:57540"/>
    </ligand>
</feature>
<name>A0A7C3SI58_9BACT</name>
<dbReference type="AlphaFoldDB" id="A0A7C3SI58"/>
<evidence type="ECO:0000256" key="12">
    <source>
        <dbReference type="ARBA" id="ARBA00049396"/>
    </source>
</evidence>
<evidence type="ECO:0000256" key="8">
    <source>
        <dbReference type="ARBA" id="ARBA00023154"/>
    </source>
</evidence>
<feature type="active site" description="Proton donor/acceptor" evidence="13">
    <location>
        <position position="155"/>
    </location>
</feature>
<dbReference type="SUPFAM" id="SSF51735">
    <property type="entry name" value="NAD(P)-binding Rossmann-fold domains"/>
    <property type="match status" value="1"/>
</dbReference>
<dbReference type="SUPFAM" id="SSF55347">
    <property type="entry name" value="Glyceraldehyde-3-phosphate dehydrogenase-like, C-terminal domain"/>
    <property type="match status" value="1"/>
</dbReference>
<reference evidence="16" key="1">
    <citation type="journal article" date="2020" name="mSystems">
        <title>Genome- and Community-Level Interaction Insights into Carbon Utilization and Element Cycling Functions of Hydrothermarchaeota in Hydrothermal Sediment.</title>
        <authorList>
            <person name="Zhou Z."/>
            <person name="Liu Y."/>
            <person name="Xu W."/>
            <person name="Pan J."/>
            <person name="Luo Z.H."/>
            <person name="Li M."/>
        </authorList>
    </citation>
    <scope>NUCLEOTIDE SEQUENCE [LARGE SCALE GENOMIC DNA]</scope>
    <source>
        <strain evidence="16">SpSt-776</strain>
    </source>
</reference>
<dbReference type="Pfam" id="PF05173">
    <property type="entry name" value="DapB_C"/>
    <property type="match status" value="1"/>
</dbReference>
<dbReference type="InterPro" id="IPR036291">
    <property type="entry name" value="NAD(P)-bd_dom_sf"/>
</dbReference>
<dbReference type="GO" id="GO:0019877">
    <property type="term" value="P:diaminopimelate biosynthetic process"/>
    <property type="evidence" value="ECO:0007669"/>
    <property type="project" value="UniProtKB-UniRule"/>
</dbReference>
<keyword evidence="7 13" id="KW-0520">NAD</keyword>
<dbReference type="Pfam" id="PF01113">
    <property type="entry name" value="DapB_N"/>
    <property type="match status" value="1"/>
</dbReference>
<dbReference type="InterPro" id="IPR000846">
    <property type="entry name" value="DapB_N"/>
</dbReference>
<dbReference type="NCBIfam" id="TIGR00036">
    <property type="entry name" value="dapB"/>
    <property type="match status" value="1"/>
</dbReference>
<feature type="binding site" evidence="13">
    <location>
        <begin position="98"/>
        <end position="100"/>
    </location>
    <ligand>
        <name>NAD(+)</name>
        <dbReference type="ChEBI" id="CHEBI:57540"/>
    </ligand>
</feature>
<evidence type="ECO:0000256" key="6">
    <source>
        <dbReference type="ARBA" id="ARBA00023002"/>
    </source>
</evidence>
<keyword evidence="4 13" id="KW-0521">NADP</keyword>
<feature type="domain" description="Dihydrodipicolinate reductase C-terminal" evidence="15">
    <location>
        <begin position="128"/>
        <end position="264"/>
    </location>
</feature>
<dbReference type="InterPro" id="IPR022664">
    <property type="entry name" value="DapB_N_CS"/>
</dbReference>
<dbReference type="EC" id="1.17.1.8" evidence="10 13"/>
<dbReference type="GO" id="GO:0051287">
    <property type="term" value="F:NAD binding"/>
    <property type="evidence" value="ECO:0007669"/>
    <property type="project" value="UniProtKB-UniRule"/>
</dbReference>
<feature type="binding site" evidence="13">
    <location>
        <begin position="165"/>
        <end position="166"/>
    </location>
    <ligand>
        <name>(S)-2,3,4,5-tetrahydrodipicolinate</name>
        <dbReference type="ChEBI" id="CHEBI:16845"/>
    </ligand>
</feature>
<evidence type="ECO:0000256" key="10">
    <source>
        <dbReference type="ARBA" id="ARBA00038983"/>
    </source>
</evidence>
<comment type="catalytic activity">
    <reaction evidence="12 13">
        <text>(S)-2,3,4,5-tetrahydrodipicolinate + NAD(+) + H2O = (2S,4S)-4-hydroxy-2,3,4,5-tetrahydrodipicolinate + NADH + H(+)</text>
        <dbReference type="Rhea" id="RHEA:35323"/>
        <dbReference type="ChEBI" id="CHEBI:15377"/>
        <dbReference type="ChEBI" id="CHEBI:15378"/>
        <dbReference type="ChEBI" id="CHEBI:16845"/>
        <dbReference type="ChEBI" id="CHEBI:57540"/>
        <dbReference type="ChEBI" id="CHEBI:57945"/>
        <dbReference type="ChEBI" id="CHEBI:67139"/>
        <dbReference type="EC" id="1.17.1.8"/>
    </reaction>
</comment>
<comment type="subunit">
    <text evidence="13">Homotetramer.</text>
</comment>
<feature type="binding site" evidence="13">
    <location>
        <begin position="122"/>
        <end position="125"/>
    </location>
    <ligand>
        <name>NAD(+)</name>
        <dbReference type="ChEBI" id="CHEBI:57540"/>
    </ligand>
</feature>
<dbReference type="HAMAP" id="MF_00102">
    <property type="entry name" value="DapB"/>
    <property type="match status" value="1"/>
</dbReference>
<dbReference type="UniPathway" id="UPA00034">
    <property type="reaction ID" value="UER00018"/>
</dbReference>
<comment type="similarity">
    <text evidence="1 13">Belongs to the DapB family.</text>
</comment>
<evidence type="ECO:0000259" key="15">
    <source>
        <dbReference type="Pfam" id="PF05173"/>
    </source>
</evidence>
<keyword evidence="3 13" id="KW-0028">Amino-acid biosynthesis</keyword>
<evidence type="ECO:0000256" key="7">
    <source>
        <dbReference type="ARBA" id="ARBA00023027"/>
    </source>
</evidence>
<dbReference type="GO" id="GO:0016726">
    <property type="term" value="F:oxidoreductase activity, acting on CH or CH2 groups, NAD or NADP as acceptor"/>
    <property type="evidence" value="ECO:0007669"/>
    <property type="project" value="UniProtKB-UniRule"/>
</dbReference>
<sequence>MVRAIVSGAAGRMGGRIIHMMAGVPGISLAGALERPDHPAVGKDVGEVVGLPRKGLTVSGSLAEVLPQGDVLIEFTQPEPTLEHLKAVAEAGKAMVIGTTGLSPDQVKELKWLAEHTRVVFAPNMSVGVNLMFKVVEMIAGVLTEGYDVEIVEAHHRLKKDAPSGTALKLAQVIAQTLGRDLNKVGVYSRHGIIGERTDQEIGIQTIRAGDITGEHTVIFGGIGERLEIIHRAHNRDNFAKGAVRAALWIVNQEPGLYDMQDVLGLR</sequence>
<accession>A0A7C3SI58</accession>
<dbReference type="PROSITE" id="PS01298">
    <property type="entry name" value="DAPB"/>
    <property type="match status" value="1"/>
</dbReference>
<feature type="active site" description="Proton donor" evidence="13">
    <location>
        <position position="159"/>
    </location>
</feature>
<evidence type="ECO:0000256" key="5">
    <source>
        <dbReference type="ARBA" id="ARBA00022915"/>
    </source>
</evidence>
<gene>
    <name evidence="13" type="primary">dapB</name>
    <name evidence="16" type="ORF">ENV62_01275</name>
</gene>